<dbReference type="Gene3D" id="1.20.1250.20">
    <property type="entry name" value="MFS general substrate transporter like domains"/>
    <property type="match status" value="1"/>
</dbReference>
<feature type="transmembrane region" description="Helical" evidence="6">
    <location>
        <begin position="216"/>
        <end position="238"/>
    </location>
</feature>
<reference evidence="7" key="2">
    <citation type="submission" date="2020-09" db="EMBL/GenBank/DDBJ databases">
        <authorList>
            <person name="Sun Q."/>
            <person name="Ohkuma M."/>
        </authorList>
    </citation>
    <scope>NUCLEOTIDE SEQUENCE</scope>
    <source>
        <strain evidence="7">JCM 3276</strain>
    </source>
</reference>
<proteinExistence type="predicted"/>
<evidence type="ECO:0000256" key="2">
    <source>
        <dbReference type="ARBA" id="ARBA00022475"/>
    </source>
</evidence>
<feature type="transmembrane region" description="Helical" evidence="6">
    <location>
        <begin position="370"/>
        <end position="389"/>
    </location>
</feature>
<protein>
    <submittedName>
        <fullName evidence="7">MFS transporter</fullName>
    </submittedName>
</protein>
<dbReference type="AlphaFoldDB" id="A0A918GNJ1"/>
<evidence type="ECO:0000313" key="7">
    <source>
        <dbReference type="EMBL" id="GGS45240.1"/>
    </source>
</evidence>
<feature type="transmembrane region" description="Helical" evidence="6">
    <location>
        <begin position="75"/>
        <end position="96"/>
    </location>
</feature>
<evidence type="ECO:0000256" key="5">
    <source>
        <dbReference type="ARBA" id="ARBA00023136"/>
    </source>
</evidence>
<feature type="transmembrane region" description="Helical" evidence="6">
    <location>
        <begin position="15"/>
        <end position="37"/>
    </location>
</feature>
<evidence type="ECO:0000256" key="3">
    <source>
        <dbReference type="ARBA" id="ARBA00022692"/>
    </source>
</evidence>
<evidence type="ECO:0000256" key="1">
    <source>
        <dbReference type="ARBA" id="ARBA00004651"/>
    </source>
</evidence>
<sequence length="407" mass="42668">MIQGPLAHRAFRTFLLARVISVAGSAMAPIALAFAVIDRHAEPSALALVLAATITPQAILSLIGGVSADRFPRRTILATGNCVAGAAQATVAVLLFTDKAPLPWLTALAATSGAASAFTLPAMQGIVPQLVPPEDLQQANALIRLPVNAFKVGGPVLVGILITVASPEWALAWDAATFFISAALFSRLRVARVPKKQARFRQDLAEGWKEVRQRPWLWGFVLHGSVVVMAWMAGFQFLGPIAAASSYGGGPAWGVVQGAFAAGLVVGSLGALRWQPSRPLLVCIAASFPMALPALAMAGQAPIWLVVAAALVTGVGMDLSIIAWSTFVQRRLPAELLGRVSSYMTFGELIVVPFGYLIAGQLATVIGHQIVLYGASAMIVVATLVLMAFPAVRRADRPVAVQTCVST</sequence>
<feature type="transmembrane region" description="Helical" evidence="6">
    <location>
        <begin position="102"/>
        <end position="120"/>
    </location>
</feature>
<gene>
    <name evidence="7" type="ORF">GCM10010171_45370</name>
</gene>
<dbReference type="InterPro" id="IPR036259">
    <property type="entry name" value="MFS_trans_sf"/>
</dbReference>
<organism evidence="7 8">
    <name type="scientific">Actinokineospora fastidiosa</name>
    <dbReference type="NCBI Taxonomy" id="1816"/>
    <lineage>
        <taxon>Bacteria</taxon>
        <taxon>Bacillati</taxon>
        <taxon>Actinomycetota</taxon>
        <taxon>Actinomycetes</taxon>
        <taxon>Pseudonocardiales</taxon>
        <taxon>Pseudonocardiaceae</taxon>
        <taxon>Actinokineospora</taxon>
    </lineage>
</organism>
<dbReference type="GO" id="GO:0005886">
    <property type="term" value="C:plasma membrane"/>
    <property type="evidence" value="ECO:0007669"/>
    <property type="project" value="UniProtKB-SubCell"/>
</dbReference>
<dbReference type="RefSeq" id="WP_189212591.1">
    <property type="nucleotide sequence ID" value="NZ_BMRB01000004.1"/>
</dbReference>
<dbReference type="InterPro" id="IPR011701">
    <property type="entry name" value="MFS"/>
</dbReference>
<comment type="caution">
    <text evidence="7">The sequence shown here is derived from an EMBL/GenBank/DDBJ whole genome shotgun (WGS) entry which is preliminary data.</text>
</comment>
<dbReference type="GO" id="GO:0022857">
    <property type="term" value="F:transmembrane transporter activity"/>
    <property type="evidence" value="ECO:0007669"/>
    <property type="project" value="InterPro"/>
</dbReference>
<feature type="transmembrane region" description="Helical" evidence="6">
    <location>
        <begin position="336"/>
        <end position="358"/>
    </location>
</feature>
<dbReference type="Proteomes" id="UP000660680">
    <property type="component" value="Unassembled WGS sequence"/>
</dbReference>
<feature type="transmembrane region" description="Helical" evidence="6">
    <location>
        <begin position="303"/>
        <end position="324"/>
    </location>
</feature>
<feature type="transmembrane region" description="Helical" evidence="6">
    <location>
        <begin position="170"/>
        <end position="190"/>
    </location>
</feature>
<feature type="transmembrane region" description="Helical" evidence="6">
    <location>
        <begin position="279"/>
        <end position="297"/>
    </location>
</feature>
<feature type="transmembrane region" description="Helical" evidence="6">
    <location>
        <begin position="43"/>
        <end position="63"/>
    </location>
</feature>
<keyword evidence="8" id="KW-1185">Reference proteome</keyword>
<evidence type="ECO:0000256" key="4">
    <source>
        <dbReference type="ARBA" id="ARBA00022989"/>
    </source>
</evidence>
<keyword evidence="5 6" id="KW-0472">Membrane</keyword>
<dbReference type="PANTHER" id="PTHR23513">
    <property type="entry name" value="INTEGRAL MEMBRANE EFFLUX PROTEIN-RELATED"/>
    <property type="match status" value="1"/>
</dbReference>
<dbReference type="CDD" id="cd06173">
    <property type="entry name" value="MFS_MefA_like"/>
    <property type="match status" value="1"/>
</dbReference>
<reference evidence="7" key="1">
    <citation type="journal article" date="2014" name="Int. J. Syst. Evol. Microbiol.">
        <title>Complete genome sequence of Corynebacterium casei LMG S-19264T (=DSM 44701T), isolated from a smear-ripened cheese.</title>
        <authorList>
            <consortium name="US DOE Joint Genome Institute (JGI-PGF)"/>
            <person name="Walter F."/>
            <person name="Albersmeier A."/>
            <person name="Kalinowski J."/>
            <person name="Ruckert C."/>
        </authorList>
    </citation>
    <scope>NUCLEOTIDE SEQUENCE</scope>
    <source>
        <strain evidence="7">JCM 3276</strain>
    </source>
</reference>
<name>A0A918GNJ1_9PSEU</name>
<dbReference type="PANTHER" id="PTHR23513:SF11">
    <property type="entry name" value="STAPHYLOFERRIN A TRANSPORTER"/>
    <property type="match status" value="1"/>
</dbReference>
<dbReference type="EMBL" id="BMRB01000004">
    <property type="protein sequence ID" value="GGS45240.1"/>
    <property type="molecule type" value="Genomic_DNA"/>
</dbReference>
<evidence type="ECO:0000256" key="6">
    <source>
        <dbReference type="SAM" id="Phobius"/>
    </source>
</evidence>
<dbReference type="Pfam" id="PF07690">
    <property type="entry name" value="MFS_1"/>
    <property type="match status" value="1"/>
</dbReference>
<keyword evidence="4 6" id="KW-1133">Transmembrane helix</keyword>
<comment type="subcellular location">
    <subcellularLocation>
        <location evidence="1">Cell membrane</location>
        <topology evidence="1">Multi-pass membrane protein</topology>
    </subcellularLocation>
</comment>
<evidence type="ECO:0000313" key="8">
    <source>
        <dbReference type="Proteomes" id="UP000660680"/>
    </source>
</evidence>
<accession>A0A918GNJ1</accession>
<keyword evidence="2" id="KW-1003">Cell membrane</keyword>
<dbReference type="SUPFAM" id="SSF103473">
    <property type="entry name" value="MFS general substrate transporter"/>
    <property type="match status" value="1"/>
</dbReference>
<feature type="transmembrane region" description="Helical" evidence="6">
    <location>
        <begin position="250"/>
        <end position="272"/>
    </location>
</feature>
<keyword evidence="3 6" id="KW-0812">Transmembrane</keyword>